<feature type="region of interest" description="Disordered" evidence="2">
    <location>
        <begin position="287"/>
        <end position="306"/>
    </location>
</feature>
<proteinExistence type="predicted"/>
<evidence type="ECO:0000256" key="2">
    <source>
        <dbReference type="SAM" id="MobiDB-lite"/>
    </source>
</evidence>
<protein>
    <submittedName>
        <fullName evidence="3">Uncharacterized protein</fullName>
    </submittedName>
</protein>
<dbReference type="Proteomes" id="UP001373714">
    <property type="component" value="Unassembled WGS sequence"/>
</dbReference>
<keyword evidence="4" id="KW-1185">Reference proteome</keyword>
<gene>
    <name evidence="3" type="ORF">TWF730_010313</name>
</gene>
<evidence type="ECO:0000313" key="4">
    <source>
        <dbReference type="Proteomes" id="UP001373714"/>
    </source>
</evidence>
<sequence length="600" mass="68127">MDGAMENKEKKDQLIDVSLRASKTTKATGTIDAPPLYKDHGVPNKPAYKSSKSSEHNVGHIDLMMAESRMDQEAQYRSRNCQYERKECPEYHIVIAQPVMCADVEPSQEIVRQNIDTFLVRLYKKCGYQTSPMRYRNHRFDRTSVNQEERSDIWVGLQTGSQTTVIEHVETFVRCLFNKANREVVSSISEMGILGISPAPETPFQRQWDMQLLRDIRDASEYSRAVNDFTKLKGLSDTVIQGMGKVEWCVSLNFAVALGIDLLELGNFLKKACKNPIILLEKLTGGFSSRTGDRSESDDQESEISARTARETLARIARERRRQSLDNLETCKERAAASMEQCTKAVDDVLNTMDVMTEPSAHYDTYQFFNALTNCIRWAADALTCDVDMLEVFLKESKEHQKRLEEKQALFRSNLLQATSHFGSVCLSGYQSVKAAVVACQEYEMITMASLGGGIWAQLQLGALPAVVYLLWSGYEAWRTGSAIITHINEGRTVEKGQIETAVRAAITLQHVWSISRWTYTFVTQTEVVGHQRIFRDREVMRFWLAPQTQPEGLAMSEEQLVNEGVNRLIEVLDESKRSLKKHNDDLKRAVSELQAVHYT</sequence>
<feature type="coiled-coil region" evidence="1">
    <location>
        <begin position="566"/>
        <end position="597"/>
    </location>
</feature>
<dbReference type="EMBL" id="JAVHNS010000008">
    <property type="protein sequence ID" value="KAK6345976.1"/>
    <property type="molecule type" value="Genomic_DNA"/>
</dbReference>
<reference evidence="3 4" key="1">
    <citation type="submission" date="2019-10" db="EMBL/GenBank/DDBJ databases">
        <authorList>
            <person name="Palmer J.M."/>
        </authorList>
    </citation>
    <scope>NUCLEOTIDE SEQUENCE [LARGE SCALE GENOMIC DNA]</scope>
    <source>
        <strain evidence="3 4">TWF730</strain>
    </source>
</reference>
<keyword evidence="1" id="KW-0175">Coiled coil</keyword>
<dbReference type="AlphaFoldDB" id="A0AAV9UNB4"/>
<organism evidence="3 4">
    <name type="scientific">Orbilia blumenaviensis</name>
    <dbReference type="NCBI Taxonomy" id="1796055"/>
    <lineage>
        <taxon>Eukaryota</taxon>
        <taxon>Fungi</taxon>
        <taxon>Dikarya</taxon>
        <taxon>Ascomycota</taxon>
        <taxon>Pezizomycotina</taxon>
        <taxon>Orbiliomycetes</taxon>
        <taxon>Orbiliales</taxon>
        <taxon>Orbiliaceae</taxon>
        <taxon>Orbilia</taxon>
    </lineage>
</organism>
<comment type="caution">
    <text evidence="3">The sequence shown here is derived from an EMBL/GenBank/DDBJ whole genome shotgun (WGS) entry which is preliminary data.</text>
</comment>
<evidence type="ECO:0000256" key="1">
    <source>
        <dbReference type="SAM" id="Coils"/>
    </source>
</evidence>
<accession>A0AAV9UNB4</accession>
<feature type="region of interest" description="Disordered" evidence="2">
    <location>
        <begin position="23"/>
        <end position="56"/>
    </location>
</feature>
<name>A0AAV9UNB4_9PEZI</name>
<evidence type="ECO:0000313" key="3">
    <source>
        <dbReference type="EMBL" id="KAK6345976.1"/>
    </source>
</evidence>